<gene>
    <name evidence="1" type="ORF">FH965_02125</name>
</gene>
<dbReference type="Proteomes" id="UP000316806">
    <property type="component" value="Chromosome"/>
</dbReference>
<name>A0A516R1H5_STRST</name>
<organism evidence="1 2">
    <name type="scientific">Streptomyces spectabilis</name>
    <dbReference type="NCBI Taxonomy" id="68270"/>
    <lineage>
        <taxon>Bacteria</taxon>
        <taxon>Bacillati</taxon>
        <taxon>Actinomycetota</taxon>
        <taxon>Actinomycetes</taxon>
        <taxon>Kitasatosporales</taxon>
        <taxon>Streptomycetaceae</taxon>
        <taxon>Streptomyces</taxon>
    </lineage>
</organism>
<evidence type="ECO:0000313" key="1">
    <source>
        <dbReference type="EMBL" id="QDQ09502.1"/>
    </source>
</evidence>
<proteinExistence type="predicted"/>
<reference evidence="1 2" key="1">
    <citation type="journal article" date="2019" name="J. Ind. Microbiol. Biotechnol.">
        <title>The complete genomic sequence of Streptomyces spectabilis NRRL-2792 and identification of secondary metabolite biosynthetic gene clusters.</title>
        <authorList>
            <person name="Sinha A."/>
            <person name="Phillips-Salemka S."/>
            <person name="Niraula T.A."/>
            <person name="Short K.A."/>
            <person name="Niraula N.P."/>
        </authorList>
    </citation>
    <scope>NUCLEOTIDE SEQUENCE [LARGE SCALE GENOMIC DNA]</scope>
    <source>
        <strain evidence="1 2">NRRL 2792</strain>
    </source>
</reference>
<dbReference type="RefSeq" id="WP_144001080.1">
    <property type="nucleotide sequence ID" value="NZ_CP040916.1"/>
</dbReference>
<evidence type="ECO:0000313" key="2">
    <source>
        <dbReference type="Proteomes" id="UP000316806"/>
    </source>
</evidence>
<dbReference type="AlphaFoldDB" id="A0A516R1H5"/>
<dbReference type="EMBL" id="CP040916">
    <property type="protein sequence ID" value="QDQ09502.1"/>
    <property type="molecule type" value="Genomic_DNA"/>
</dbReference>
<protein>
    <submittedName>
        <fullName evidence="1">Uncharacterized protein</fullName>
    </submittedName>
</protein>
<accession>A0A516R1H5</accession>
<sequence length="70" mass="7064">MEMASTEAHTSSLSRIGPDESNFCPGPGVPVGCGGCGSACFGSLVELLGRGLGTSMGVVRSYVGTKRIPM</sequence>